<accession>A0A517MU04</accession>
<dbReference type="RefSeq" id="WP_145059463.1">
    <property type="nucleotide sequence ID" value="NZ_CP036263.1"/>
</dbReference>
<dbReference type="GO" id="GO:0032259">
    <property type="term" value="P:methylation"/>
    <property type="evidence" value="ECO:0007669"/>
    <property type="project" value="UniProtKB-KW"/>
</dbReference>
<protein>
    <submittedName>
        <fullName evidence="3">Ubiquinone/menaquinone biosynthesis C-methyltransferase UbiE</fullName>
        <ecNumber evidence="3">2.1.1.163</ecNumber>
    </submittedName>
</protein>
<dbReference type="OrthoDB" id="272052at2"/>
<sequence length="249" mass="28221">MPNALKSSPSKVPRRSRGGKKPRKRSLQKLIENDAIRKLSGDDYRSKVKRVYSGPKGALLSTCSTLSLHIPLGKRIFRNRKFDLRGCRSILDVGSGAGQLAGHVLRYSDPEAELTCTDLSRQMLRRARNRLKDGSPRFVTADLAHLPFRDGAFDCITCGYVLEHLPDPEPGLAEMARVLEKGGRMFLLTTEDNFSGAWTSRLWCCRTYNRAELMRLCEKLNLKWKQELWFTKMHQAIRAGGICVEIEKV</sequence>
<dbReference type="InterPro" id="IPR029063">
    <property type="entry name" value="SAM-dependent_MTases_sf"/>
</dbReference>
<dbReference type="GO" id="GO:0008757">
    <property type="term" value="F:S-adenosylmethionine-dependent methyltransferase activity"/>
    <property type="evidence" value="ECO:0007669"/>
    <property type="project" value="InterPro"/>
</dbReference>
<evidence type="ECO:0000313" key="3">
    <source>
        <dbReference type="EMBL" id="QDS98368.1"/>
    </source>
</evidence>
<reference evidence="3 4" key="1">
    <citation type="submission" date="2019-02" db="EMBL/GenBank/DDBJ databases">
        <title>Deep-cultivation of Planctomycetes and their phenomic and genomic characterization uncovers novel biology.</title>
        <authorList>
            <person name="Wiegand S."/>
            <person name="Jogler M."/>
            <person name="Boedeker C."/>
            <person name="Pinto D."/>
            <person name="Vollmers J."/>
            <person name="Rivas-Marin E."/>
            <person name="Kohn T."/>
            <person name="Peeters S.H."/>
            <person name="Heuer A."/>
            <person name="Rast P."/>
            <person name="Oberbeckmann S."/>
            <person name="Bunk B."/>
            <person name="Jeske O."/>
            <person name="Meyerdierks A."/>
            <person name="Storesund J.E."/>
            <person name="Kallscheuer N."/>
            <person name="Luecker S."/>
            <person name="Lage O.M."/>
            <person name="Pohl T."/>
            <person name="Merkel B.J."/>
            <person name="Hornburger P."/>
            <person name="Mueller R.-W."/>
            <person name="Bruemmer F."/>
            <person name="Labrenz M."/>
            <person name="Spormann A.M."/>
            <person name="Op den Camp H."/>
            <person name="Overmann J."/>
            <person name="Amann R."/>
            <person name="Jetten M.S.M."/>
            <person name="Mascher T."/>
            <person name="Medema M.H."/>
            <person name="Devos D.P."/>
            <person name="Kaster A.-K."/>
            <person name="Ovreas L."/>
            <person name="Rohde M."/>
            <person name="Galperin M.Y."/>
            <person name="Jogler C."/>
        </authorList>
    </citation>
    <scope>NUCLEOTIDE SEQUENCE [LARGE SCALE GENOMIC DNA]</scope>
    <source>
        <strain evidence="3 4">HG15A2</strain>
    </source>
</reference>
<feature type="compositionally biased region" description="Low complexity" evidence="1">
    <location>
        <begin position="1"/>
        <end position="11"/>
    </location>
</feature>
<evidence type="ECO:0000256" key="1">
    <source>
        <dbReference type="SAM" id="MobiDB-lite"/>
    </source>
</evidence>
<dbReference type="Gene3D" id="3.40.50.150">
    <property type="entry name" value="Vaccinia Virus protein VP39"/>
    <property type="match status" value="1"/>
</dbReference>
<organism evidence="3 4">
    <name type="scientific">Adhaeretor mobilis</name>
    <dbReference type="NCBI Taxonomy" id="1930276"/>
    <lineage>
        <taxon>Bacteria</taxon>
        <taxon>Pseudomonadati</taxon>
        <taxon>Planctomycetota</taxon>
        <taxon>Planctomycetia</taxon>
        <taxon>Pirellulales</taxon>
        <taxon>Lacipirellulaceae</taxon>
        <taxon>Adhaeretor</taxon>
    </lineage>
</organism>
<dbReference type="PANTHER" id="PTHR43591">
    <property type="entry name" value="METHYLTRANSFERASE"/>
    <property type="match status" value="1"/>
</dbReference>
<dbReference type="Pfam" id="PF08241">
    <property type="entry name" value="Methyltransf_11"/>
    <property type="match status" value="1"/>
</dbReference>
<dbReference type="KEGG" id="amob:HG15A2_16420"/>
<dbReference type="AlphaFoldDB" id="A0A517MU04"/>
<feature type="compositionally biased region" description="Basic residues" evidence="1">
    <location>
        <begin position="12"/>
        <end position="27"/>
    </location>
</feature>
<evidence type="ECO:0000259" key="2">
    <source>
        <dbReference type="Pfam" id="PF08241"/>
    </source>
</evidence>
<dbReference type="SUPFAM" id="SSF53335">
    <property type="entry name" value="S-adenosyl-L-methionine-dependent methyltransferases"/>
    <property type="match status" value="1"/>
</dbReference>
<feature type="region of interest" description="Disordered" evidence="1">
    <location>
        <begin position="1"/>
        <end position="28"/>
    </location>
</feature>
<dbReference type="EC" id="2.1.1.163" evidence="3"/>
<dbReference type="CDD" id="cd02440">
    <property type="entry name" value="AdoMet_MTases"/>
    <property type="match status" value="1"/>
</dbReference>
<dbReference type="GO" id="GO:0043770">
    <property type="term" value="F:demethylmenaquinone methyltransferase activity"/>
    <property type="evidence" value="ECO:0007669"/>
    <property type="project" value="UniProtKB-EC"/>
</dbReference>
<dbReference type="EMBL" id="CP036263">
    <property type="protein sequence ID" value="QDS98368.1"/>
    <property type="molecule type" value="Genomic_DNA"/>
</dbReference>
<dbReference type="Proteomes" id="UP000319852">
    <property type="component" value="Chromosome"/>
</dbReference>
<keyword evidence="3" id="KW-0808">Transferase</keyword>
<dbReference type="InterPro" id="IPR013216">
    <property type="entry name" value="Methyltransf_11"/>
</dbReference>
<feature type="domain" description="Methyltransferase type 11" evidence="2">
    <location>
        <begin position="91"/>
        <end position="186"/>
    </location>
</feature>
<keyword evidence="3" id="KW-0830">Ubiquinone</keyword>
<evidence type="ECO:0000313" key="4">
    <source>
        <dbReference type="Proteomes" id="UP000319852"/>
    </source>
</evidence>
<proteinExistence type="predicted"/>
<keyword evidence="4" id="KW-1185">Reference proteome</keyword>
<keyword evidence="3" id="KW-0489">Methyltransferase</keyword>
<gene>
    <name evidence="3" type="primary">ubiE_2</name>
    <name evidence="3" type="ORF">HG15A2_16420</name>
</gene>
<name>A0A517MU04_9BACT</name>